<dbReference type="Proteomes" id="UP000501346">
    <property type="component" value="Chromosome ScXV-ScXI"/>
</dbReference>
<dbReference type="PANTHER" id="PTHR16161:SF0">
    <property type="entry name" value="TRANSCRIPTIONAL PROTEIN SWT1"/>
    <property type="match status" value="1"/>
</dbReference>
<dbReference type="CDD" id="cd18727">
    <property type="entry name" value="PIN_Swt1-like"/>
    <property type="match status" value="1"/>
</dbReference>
<keyword evidence="3" id="KW-0539">Nucleus</keyword>
<evidence type="ECO:0000256" key="5">
    <source>
        <dbReference type="ARBA" id="ARBA00074620"/>
    </source>
</evidence>
<dbReference type="EMBL" id="CP048996">
    <property type="protein sequence ID" value="QID82501.1"/>
    <property type="molecule type" value="Genomic_DNA"/>
</dbReference>
<evidence type="ECO:0000313" key="8">
    <source>
        <dbReference type="Proteomes" id="UP000501346"/>
    </source>
</evidence>
<evidence type="ECO:0000256" key="4">
    <source>
        <dbReference type="ARBA" id="ARBA00060839"/>
    </source>
</evidence>
<dbReference type="SUPFAM" id="SSF88723">
    <property type="entry name" value="PIN domain-like"/>
    <property type="match status" value="1"/>
</dbReference>
<dbReference type="InterPro" id="IPR029060">
    <property type="entry name" value="PIN-like_dom_sf"/>
</dbReference>
<evidence type="ECO:0000256" key="2">
    <source>
        <dbReference type="ARBA" id="ARBA00023163"/>
    </source>
</evidence>
<evidence type="ECO:0000256" key="1">
    <source>
        <dbReference type="ARBA" id="ARBA00004123"/>
    </source>
</evidence>
<reference evidence="7 8" key="1">
    <citation type="journal article" date="2019" name="BMC Genomics">
        <title>Chromosome level assembly and comparative genome analysis confirm lager-brewing yeasts originated from a single hybridization.</title>
        <authorList>
            <person name="Salazar A.N."/>
            <person name="Gorter de Vries A.R."/>
            <person name="van den Broek M."/>
            <person name="Brouwers N."/>
            <person name="de la Torre Cortes P."/>
            <person name="Kuijpers N.G.A."/>
            <person name="Daran J.G."/>
            <person name="Abeel T."/>
        </authorList>
    </citation>
    <scope>NUCLEOTIDE SEQUENCE [LARGE SCALE GENOMIC DNA]</scope>
    <source>
        <strain evidence="7 8">CBS 1483</strain>
    </source>
</reference>
<dbReference type="FunFam" id="3.40.50.1010:FF:000045">
    <property type="entry name" value="Transcriptional protein swt1"/>
    <property type="match status" value="1"/>
</dbReference>
<dbReference type="Pfam" id="PF13638">
    <property type="entry name" value="PIN_4"/>
    <property type="match status" value="1"/>
</dbReference>
<keyword evidence="2" id="KW-0804">Transcription</keyword>
<accession>A0A6C1E0F2</accession>
<evidence type="ECO:0000256" key="3">
    <source>
        <dbReference type="ARBA" id="ARBA00023242"/>
    </source>
</evidence>
<name>A0A6C1E0F2_SACPS</name>
<evidence type="ECO:0000313" key="7">
    <source>
        <dbReference type="EMBL" id="QID82501.1"/>
    </source>
</evidence>
<dbReference type="OrthoDB" id="2017974at2759"/>
<dbReference type="PANTHER" id="PTHR16161">
    <property type="entry name" value="TRANSCRIPTIONAL PROTEIN SWT1"/>
    <property type="match status" value="1"/>
</dbReference>
<proteinExistence type="inferred from homology"/>
<dbReference type="Pfam" id="PF21693">
    <property type="entry name" value="SWT1_3rd"/>
    <property type="match status" value="1"/>
</dbReference>
<dbReference type="InterPro" id="IPR049014">
    <property type="entry name" value="SWT1_C"/>
</dbReference>
<evidence type="ECO:0000259" key="6">
    <source>
        <dbReference type="SMART" id="SM00670"/>
    </source>
</evidence>
<organism evidence="7 8">
    <name type="scientific">Saccharomyces pastorianus</name>
    <name type="common">Lager yeast</name>
    <name type="synonym">Saccharomyces cerevisiae x Saccharomyces eubayanus</name>
    <dbReference type="NCBI Taxonomy" id="27292"/>
    <lineage>
        <taxon>Eukaryota</taxon>
        <taxon>Fungi</taxon>
        <taxon>Dikarya</taxon>
        <taxon>Ascomycota</taxon>
        <taxon>Saccharomycotina</taxon>
        <taxon>Saccharomycetes</taxon>
        <taxon>Saccharomycetales</taxon>
        <taxon>Saccharomycetaceae</taxon>
        <taxon>Saccharomyces</taxon>
    </lineage>
</organism>
<protein>
    <recommendedName>
        <fullName evidence="5">Transcriptional protein SWT1</fullName>
    </recommendedName>
</protein>
<dbReference type="AlphaFoldDB" id="A0A6C1E0F2"/>
<dbReference type="GO" id="GO:0005634">
    <property type="term" value="C:nucleus"/>
    <property type="evidence" value="ECO:0007669"/>
    <property type="project" value="UniProtKB-SubCell"/>
</dbReference>
<dbReference type="SMART" id="SM00670">
    <property type="entry name" value="PINc"/>
    <property type="match status" value="1"/>
</dbReference>
<dbReference type="Gene3D" id="3.40.50.1010">
    <property type="entry name" value="5'-nuclease"/>
    <property type="match status" value="1"/>
</dbReference>
<sequence>MTDEKRAFPKGNNHIRSETFNGSVSHKISESIKNIASLRPHGKYTVQDIDNIIASTSSHENRGQSGDSNGCINHDEEGDIPMCDLNDESDVEMISEYLSNQREMEAQSVAHSMPKINDDLPLLNPPTLKTAFVVDTNFIISHLNTLEKLRSLSSTYHHLIIVPTTVIQELDGLKKSPDIARDNDDTTNQEQDRTIGTLARWGNDWIYKNLANLDSGLIGQKLKQSLNPGSLKDDSILDCCLYFKEILNCFVILLSNDKNLCTKALTEDILTVSFRKNMDAKIIAMRAYEENQLRFANLRDSTVNNFDQNVTSYAHIPGIEMPPLQFDKVSQNVFEQVKETIFFAIDHTLRKEYGEDIGFIDYNPDKLTTIENASNYIYLFWVSVFSELFTCSKIKKNEWKSLPTVLKSKPTNLNDLKTFEQFWETVLHFLFSKFTNEEKQSLEKQIHEWKTSINAIST</sequence>
<dbReference type="GO" id="GO:0004540">
    <property type="term" value="F:RNA nuclease activity"/>
    <property type="evidence" value="ECO:0007669"/>
    <property type="project" value="UniProtKB-ARBA"/>
</dbReference>
<comment type="similarity">
    <text evidence="4">Belongs to the SWT1 family.</text>
</comment>
<dbReference type="InterPro" id="IPR052626">
    <property type="entry name" value="SWT1_Regulator"/>
</dbReference>
<feature type="domain" description="PIN" evidence="6">
    <location>
        <begin position="130"/>
        <end position="262"/>
    </location>
</feature>
<comment type="subcellular location">
    <subcellularLocation>
        <location evidence="1">Nucleus</location>
    </subcellularLocation>
</comment>
<gene>
    <name evidence="7" type="primary">SWT1_1</name>
    <name evidence="7" type="ORF">GRS66_004926</name>
</gene>
<keyword evidence="8" id="KW-1185">Reference proteome</keyword>
<dbReference type="InterPro" id="IPR002716">
    <property type="entry name" value="PIN_dom"/>
</dbReference>